<dbReference type="AlphaFoldDB" id="W8AQX1"/>
<evidence type="ECO:0000256" key="1">
    <source>
        <dbReference type="ARBA" id="ARBA00022574"/>
    </source>
</evidence>
<dbReference type="GO" id="GO:0043495">
    <property type="term" value="F:protein-membrane adaptor activity"/>
    <property type="evidence" value="ECO:0007669"/>
    <property type="project" value="TreeGrafter"/>
</dbReference>
<dbReference type="Gene3D" id="2.130.10.10">
    <property type="entry name" value="YVTN repeat-like/Quinoprotein amine dehydrogenase"/>
    <property type="match status" value="1"/>
</dbReference>
<evidence type="ECO:0000256" key="2">
    <source>
        <dbReference type="ARBA" id="ARBA00022737"/>
    </source>
</evidence>
<feature type="repeat" description="WD" evidence="3">
    <location>
        <begin position="71"/>
        <end position="112"/>
    </location>
</feature>
<keyword evidence="1 3" id="KW-0853">WD repeat</keyword>
<dbReference type="InterPro" id="IPR036322">
    <property type="entry name" value="WD40_repeat_dom_sf"/>
</dbReference>
<proteinExistence type="evidence at transcript level"/>
<gene>
    <name evidence="4" type="primary">ATG16</name>
</gene>
<dbReference type="GO" id="GO:0034274">
    <property type="term" value="C:Atg12-Atg5-Atg16 complex"/>
    <property type="evidence" value="ECO:0007669"/>
    <property type="project" value="TreeGrafter"/>
</dbReference>
<organism evidence="4">
    <name type="scientific">Ceratitis capitata</name>
    <name type="common">Mediterranean fruit fly</name>
    <name type="synonym">Tephritis capitata</name>
    <dbReference type="NCBI Taxonomy" id="7213"/>
    <lineage>
        <taxon>Eukaryota</taxon>
        <taxon>Metazoa</taxon>
        <taxon>Ecdysozoa</taxon>
        <taxon>Arthropoda</taxon>
        <taxon>Hexapoda</taxon>
        <taxon>Insecta</taxon>
        <taxon>Pterygota</taxon>
        <taxon>Neoptera</taxon>
        <taxon>Endopterygota</taxon>
        <taxon>Diptera</taxon>
        <taxon>Brachycera</taxon>
        <taxon>Muscomorpha</taxon>
        <taxon>Tephritoidea</taxon>
        <taxon>Tephritidae</taxon>
        <taxon>Ceratitis</taxon>
        <taxon>Ceratitis</taxon>
    </lineage>
</organism>
<dbReference type="InterPro" id="IPR019775">
    <property type="entry name" value="WD40_repeat_CS"/>
</dbReference>
<dbReference type="OrthoDB" id="6262491at2759"/>
<dbReference type="Pfam" id="PF00400">
    <property type="entry name" value="WD40"/>
    <property type="match status" value="2"/>
</dbReference>
<dbReference type="GO" id="GO:0034045">
    <property type="term" value="C:phagophore assembly site membrane"/>
    <property type="evidence" value="ECO:0007669"/>
    <property type="project" value="TreeGrafter"/>
</dbReference>
<dbReference type="EMBL" id="GAMC01019632">
    <property type="protein sequence ID" value="JAB86923.1"/>
    <property type="molecule type" value="mRNA"/>
</dbReference>
<dbReference type="InterPro" id="IPR001680">
    <property type="entry name" value="WD40_rpt"/>
</dbReference>
<dbReference type="GO" id="GO:0000421">
    <property type="term" value="C:autophagosome membrane"/>
    <property type="evidence" value="ECO:0007669"/>
    <property type="project" value="TreeGrafter"/>
</dbReference>
<dbReference type="GO" id="GO:0000045">
    <property type="term" value="P:autophagosome assembly"/>
    <property type="evidence" value="ECO:0007669"/>
    <property type="project" value="InterPro"/>
</dbReference>
<reference evidence="4" key="2">
    <citation type="journal article" date="2014" name="BMC Genomics">
        <title>A genomic perspective to assessing quality of mass-reared SIT flies used in Mediterranean fruit fly (Ceratitis capitata) eradication in California.</title>
        <authorList>
            <person name="Calla B."/>
            <person name="Hall B."/>
            <person name="Hou S."/>
            <person name="Geib S.M."/>
        </authorList>
    </citation>
    <scope>NUCLEOTIDE SEQUENCE</scope>
</reference>
<name>W8AQX1_CERCA</name>
<dbReference type="PANTHER" id="PTHR19878">
    <property type="entry name" value="AUTOPHAGY PROTEIN 16-LIKE"/>
    <property type="match status" value="1"/>
</dbReference>
<evidence type="ECO:0000256" key="3">
    <source>
        <dbReference type="PROSITE-ProRule" id="PRU00221"/>
    </source>
</evidence>
<sequence>MLTPLPLPNFNPCIVSSSIPTNIFMKFEAHDNETHAVKWSPVERLVATGGGDRKVKLWDVGKGALEPRAVLGGSSAGINSVDFDSTGSYILGTSNDYGARVWTVSDNRLRVSENGESVENVVNAKDKQSVNQNKNNYENINGKHQNAAARGGNCAINSQMLNVDSQYFG</sequence>
<dbReference type="PROSITE" id="PS50082">
    <property type="entry name" value="WD_REPEATS_2"/>
    <property type="match status" value="2"/>
</dbReference>
<keyword evidence="2" id="KW-0677">Repeat</keyword>
<dbReference type="InterPro" id="IPR045160">
    <property type="entry name" value="ATG16"/>
</dbReference>
<feature type="repeat" description="WD" evidence="3">
    <location>
        <begin position="27"/>
        <end position="60"/>
    </location>
</feature>
<protein>
    <submittedName>
        <fullName evidence="4">Autophagy-related protein 16</fullName>
    </submittedName>
</protein>
<evidence type="ECO:0000313" key="4">
    <source>
        <dbReference type="EMBL" id="JAB86923.1"/>
    </source>
</evidence>
<dbReference type="SMART" id="SM00320">
    <property type="entry name" value="WD40"/>
    <property type="match status" value="2"/>
</dbReference>
<dbReference type="PROSITE" id="PS00678">
    <property type="entry name" value="WD_REPEATS_1"/>
    <property type="match status" value="1"/>
</dbReference>
<dbReference type="PANTHER" id="PTHR19878:SF8">
    <property type="entry name" value="AUTOPHAGY-RELATED 16, ISOFORM F"/>
    <property type="match status" value="1"/>
</dbReference>
<dbReference type="SUPFAM" id="SSF50978">
    <property type="entry name" value="WD40 repeat-like"/>
    <property type="match status" value="1"/>
</dbReference>
<reference evidence="4" key="1">
    <citation type="submission" date="2013-07" db="EMBL/GenBank/DDBJ databases">
        <authorList>
            <person name="Geib S."/>
        </authorList>
    </citation>
    <scope>NUCLEOTIDE SEQUENCE</scope>
</reference>
<dbReference type="PROSITE" id="PS50294">
    <property type="entry name" value="WD_REPEATS_REGION"/>
    <property type="match status" value="1"/>
</dbReference>
<accession>W8AQX1</accession>
<dbReference type="InterPro" id="IPR015943">
    <property type="entry name" value="WD40/YVTN_repeat-like_dom_sf"/>
</dbReference>